<dbReference type="KEGG" id="rte:GSU10_04300"/>
<dbReference type="EMBL" id="LIIN01000041">
    <property type="protein sequence ID" value="KZX21393.1"/>
    <property type="molecule type" value="Genomic_DNA"/>
</dbReference>
<dbReference type="InterPro" id="IPR011629">
    <property type="entry name" value="CobW-like_C"/>
</dbReference>
<dbReference type="Proteomes" id="UP000076717">
    <property type="component" value="Unassembled WGS sequence"/>
</dbReference>
<dbReference type="OrthoDB" id="9808822at2"/>
<organism evidence="2 4">
    <name type="scientific">Rathayibacter tanaceti</name>
    <dbReference type="NCBI Taxonomy" id="1671680"/>
    <lineage>
        <taxon>Bacteria</taxon>
        <taxon>Bacillati</taxon>
        <taxon>Actinomycetota</taxon>
        <taxon>Actinomycetes</taxon>
        <taxon>Micrococcales</taxon>
        <taxon>Microbacteriaceae</taxon>
        <taxon>Rathayibacter</taxon>
    </lineage>
</organism>
<proteinExistence type="predicted"/>
<dbReference type="SMART" id="SM00833">
    <property type="entry name" value="CobW_C"/>
    <property type="match status" value="1"/>
</dbReference>
<dbReference type="InterPro" id="IPR051927">
    <property type="entry name" value="Zn_Chap_cDPG_Synth"/>
</dbReference>
<dbReference type="PANTHER" id="PTHR43603">
    <property type="entry name" value="COBW DOMAIN-CONTAINING PROTEIN DDB_G0274527"/>
    <property type="match status" value="1"/>
</dbReference>
<dbReference type="Proteomes" id="UP000465031">
    <property type="component" value="Chromosome"/>
</dbReference>
<dbReference type="AlphaFoldDB" id="A0A166HZH1"/>
<dbReference type="PATRIC" id="fig|1671680.3.peg.1578"/>
<dbReference type="RefSeq" id="WP_068210263.1">
    <property type="nucleotide sequence ID" value="NZ_CP047186.1"/>
</dbReference>
<evidence type="ECO:0000313" key="3">
    <source>
        <dbReference type="EMBL" id="QHC54940.1"/>
    </source>
</evidence>
<evidence type="ECO:0000313" key="4">
    <source>
        <dbReference type="Proteomes" id="UP000076717"/>
    </source>
</evidence>
<dbReference type="SUPFAM" id="SSF90002">
    <property type="entry name" value="Hypothetical protein YjiA, C-terminal domain"/>
    <property type="match status" value="1"/>
</dbReference>
<dbReference type="PANTHER" id="PTHR43603:SF1">
    <property type="entry name" value="ZINC-REGULATED GTPASE METALLOPROTEIN ACTIVATOR 1"/>
    <property type="match status" value="1"/>
</dbReference>
<sequence>MEPFVPLPPVLAVTLVSATDARDASRTAALLAGQPEGAIDIDLDLPGSDGPQFADELAHRLAAQADDGRRGHTVVALDPGADPLEIGLVLEHLCSQRHPGDTRIALLDVVAVTSAAEILRVLCRSGGPSADAGERLAARLEFASMIALTDPIDAPVTDDGALVLDLLHAIAPSAEVITAHERPATRRLLPRRAHALASSMGWQCALNGTSRPRSTSVQEFVFRDPLPFHPARLSAAVAGELVPEKVGRILRSRGLVRLATRADRVGSWSVAGDVLALDPTSLRSWDVDAPLGQEIAFFGVDLDQRALADVLSGCLLTPRELLAGPDAWASFADPFPRWVDEHRH</sequence>
<accession>A0A166HZH1</accession>
<name>A0A166HZH1_9MICO</name>
<keyword evidence="4" id="KW-1185">Reference proteome</keyword>
<reference evidence="2 4" key="1">
    <citation type="submission" date="2015-08" db="EMBL/GenBank/DDBJ databases">
        <title>Draft Genome Sequence of Rathayibacter sp. Strain VKM Ac-2596 Isolated from Leaf Gall Induced by Plant-Parasitic Nematodes.</title>
        <authorList>
            <person name="Vasilenko O.V."/>
            <person name="Starodumova I.P."/>
            <person name="Tarlachkov S.V."/>
            <person name="Dorofeeva L.V."/>
            <person name="Evtushenko L.I."/>
        </authorList>
    </citation>
    <scope>NUCLEOTIDE SEQUENCE [LARGE SCALE GENOMIC DNA]</scope>
    <source>
        <strain evidence="2 4">VKM Ac-2596</strain>
    </source>
</reference>
<gene>
    <name evidence="2" type="primary">yciC</name>
    <name evidence="2" type="ORF">ACH61_01489</name>
    <name evidence="3" type="ORF">GSU10_04300</name>
</gene>
<evidence type="ECO:0000313" key="5">
    <source>
        <dbReference type="Proteomes" id="UP000465031"/>
    </source>
</evidence>
<dbReference type="EMBL" id="CP047186">
    <property type="protein sequence ID" value="QHC54940.1"/>
    <property type="molecule type" value="Genomic_DNA"/>
</dbReference>
<reference evidence="3" key="2">
    <citation type="submission" date="2019-12" db="EMBL/GenBank/DDBJ databases">
        <title>Complete and Draft Genome Sequences of New Strains and Members of Some Known Species of the Genus Rathayibacter isolated from Plants.</title>
        <authorList>
            <person name="Tarlachkov S.V."/>
            <person name="Starodumova I.P."/>
            <person name="Dorofeeva L.V."/>
            <person name="Prisyazhnaya N.V."/>
            <person name="Leyn S.A."/>
            <person name="Zlamal J.E."/>
            <person name="Elane M.L."/>
            <person name="Osterman A.L."/>
            <person name="Nadler S.A."/>
            <person name="Subbotin S.A."/>
            <person name="Evtushenko L.I."/>
        </authorList>
    </citation>
    <scope>NUCLEOTIDE SEQUENCE</scope>
    <source>
        <strain evidence="3">VKM Ac-2761</strain>
    </source>
</reference>
<feature type="domain" description="CobW C-terminal" evidence="1">
    <location>
        <begin position="217"/>
        <end position="315"/>
    </location>
</feature>
<evidence type="ECO:0000259" key="1">
    <source>
        <dbReference type="SMART" id="SM00833"/>
    </source>
</evidence>
<dbReference type="Pfam" id="PF07683">
    <property type="entry name" value="CobW_C"/>
    <property type="match status" value="1"/>
</dbReference>
<protein>
    <submittedName>
        <fullName evidence="3">Cobalamin biosynthesis protein CobW</fullName>
    </submittedName>
    <submittedName>
        <fullName evidence="2">Putative metal chaperone YciC</fullName>
    </submittedName>
</protein>
<evidence type="ECO:0000313" key="2">
    <source>
        <dbReference type="EMBL" id="KZX21393.1"/>
    </source>
</evidence>
<reference evidence="5" key="3">
    <citation type="submission" date="2019-12" db="EMBL/GenBank/DDBJ databases">
        <title>Complete and draft genome sequences of new strains and members of some known species of the genus Rathayibacter isolated from plants.</title>
        <authorList>
            <person name="Tarlachkov S.V."/>
            <person name="Starodumova I.P."/>
            <person name="Dorofeeva L.V."/>
            <person name="Prisyazhnaya N.V."/>
            <person name="Leyn S."/>
            <person name="Zlamal J."/>
            <person name="Elan M."/>
            <person name="Osterman A.L."/>
            <person name="Nadler S."/>
            <person name="Subbotin S.A."/>
            <person name="Evtushenko L.I."/>
        </authorList>
    </citation>
    <scope>NUCLEOTIDE SEQUENCE [LARGE SCALE GENOMIC DNA]</scope>
    <source>
        <strain evidence="5">VKM Ac-2761</strain>
    </source>
</reference>